<dbReference type="PRINTS" id="PR00420">
    <property type="entry name" value="RNGMNOXGNASE"/>
</dbReference>
<sequence length="499" mass="55908">MSEKEYDLIVIGGGPGGSTAASFVAMAGHRVLLLEREWFPRHQIGESLLPVTIHGICRLLGVDEEIERANFTRKQGGTFRWGKDQEPWTFSFANTWLLSGQGADYAFQVERSRFDEILLRHAGRKGVDVREGHTVLDTIQEAGRTVGVRFTDASGRPQRARARFVIDAGGHNSKIHQHAGERVFAKFFQNIALYGYFENGKRMPSPNEGNILCVAFDEGWFWYIPLSPTLTSVGAVVSKDRYAETFKLGHAGAFQSFVDACPLIKEYLNGARRVTEGPYGIFRVRKDYSYCNTRFWAPGLLLVGDAACFIDPVFSSGVHLATYAALLVARTVNTLLRGTLDAHACTSEFETRYRSEYVAFYDFLVGFYDMLQDEKSYFWSARKVLGTNEADQQAFVRLVAGGATTAEDFLEMRGAKRAFLEEYVASRTRQESPEEFFARYSNASFDANAFTQNLRRGRVEVLAQATQGETRAEDLPVREGGLVPSRDGFHWVTPAKEGT</sequence>
<dbReference type="Proteomes" id="UP001379533">
    <property type="component" value="Chromosome"/>
</dbReference>
<evidence type="ECO:0000256" key="2">
    <source>
        <dbReference type="ARBA" id="ARBA00023033"/>
    </source>
</evidence>
<dbReference type="InterPro" id="IPR050816">
    <property type="entry name" value="Flavin-dep_Halogenase_NPB"/>
</dbReference>
<keyword evidence="2" id="KW-0503">Monooxygenase</keyword>
<dbReference type="Gene3D" id="3.50.50.60">
    <property type="entry name" value="FAD/NAD(P)-binding domain"/>
    <property type="match status" value="1"/>
</dbReference>
<evidence type="ECO:0000313" key="3">
    <source>
        <dbReference type="EMBL" id="WXA94424.1"/>
    </source>
</evidence>
<dbReference type="PANTHER" id="PTHR43747:SF5">
    <property type="entry name" value="FAD-BINDING DOMAIN-CONTAINING PROTEIN"/>
    <property type="match status" value="1"/>
</dbReference>
<evidence type="ECO:0000313" key="4">
    <source>
        <dbReference type="Proteomes" id="UP001379533"/>
    </source>
</evidence>
<reference evidence="3 4" key="1">
    <citation type="submission" date="2021-12" db="EMBL/GenBank/DDBJ databases">
        <title>Discovery of the Pendulisporaceae a myxobacterial family with distinct sporulation behavior and unique specialized metabolism.</title>
        <authorList>
            <person name="Garcia R."/>
            <person name="Popoff A."/>
            <person name="Bader C.D."/>
            <person name="Loehr J."/>
            <person name="Walesch S."/>
            <person name="Walt C."/>
            <person name="Boldt J."/>
            <person name="Bunk B."/>
            <person name="Haeckl F.J.F.P.J."/>
            <person name="Gunesch A.P."/>
            <person name="Birkelbach J."/>
            <person name="Nuebel U."/>
            <person name="Pietschmann T."/>
            <person name="Bach T."/>
            <person name="Mueller R."/>
        </authorList>
    </citation>
    <scope>NUCLEOTIDE SEQUENCE [LARGE SCALE GENOMIC DNA]</scope>
    <source>
        <strain evidence="3 4">MSr12523</strain>
    </source>
</reference>
<dbReference type="Pfam" id="PF04820">
    <property type="entry name" value="Trp_halogenase"/>
    <property type="match status" value="2"/>
</dbReference>
<dbReference type="InterPro" id="IPR036188">
    <property type="entry name" value="FAD/NAD-bd_sf"/>
</dbReference>
<keyword evidence="4" id="KW-1185">Reference proteome</keyword>
<evidence type="ECO:0000256" key="1">
    <source>
        <dbReference type="ARBA" id="ARBA00023002"/>
    </source>
</evidence>
<organism evidence="3 4">
    <name type="scientific">Pendulispora brunnea</name>
    <dbReference type="NCBI Taxonomy" id="2905690"/>
    <lineage>
        <taxon>Bacteria</taxon>
        <taxon>Pseudomonadati</taxon>
        <taxon>Myxococcota</taxon>
        <taxon>Myxococcia</taxon>
        <taxon>Myxococcales</taxon>
        <taxon>Sorangiineae</taxon>
        <taxon>Pendulisporaceae</taxon>
        <taxon>Pendulispora</taxon>
    </lineage>
</organism>
<dbReference type="RefSeq" id="WP_394845030.1">
    <property type="nucleotide sequence ID" value="NZ_CP089982.1"/>
</dbReference>
<dbReference type="Gene3D" id="3.30.9.100">
    <property type="match status" value="1"/>
</dbReference>
<accession>A0ABZ2K6X4</accession>
<protein>
    <submittedName>
        <fullName evidence="3">Tryptophan 7-halogenase</fullName>
    </submittedName>
</protein>
<dbReference type="InterPro" id="IPR006905">
    <property type="entry name" value="Flavin_halogenase"/>
</dbReference>
<keyword evidence="1" id="KW-0560">Oxidoreductase</keyword>
<dbReference type="EMBL" id="CP089982">
    <property type="protein sequence ID" value="WXA94424.1"/>
    <property type="molecule type" value="Genomic_DNA"/>
</dbReference>
<name>A0ABZ2K6X4_9BACT</name>
<dbReference type="SUPFAM" id="SSF51905">
    <property type="entry name" value="FAD/NAD(P)-binding domain"/>
    <property type="match status" value="1"/>
</dbReference>
<gene>
    <name evidence="3" type="ORF">LZC95_49260</name>
</gene>
<proteinExistence type="predicted"/>
<dbReference type="PANTHER" id="PTHR43747">
    <property type="entry name" value="FAD-BINDING PROTEIN"/>
    <property type="match status" value="1"/>
</dbReference>